<evidence type="ECO:0000313" key="2">
    <source>
        <dbReference type="EMBL" id="KAL2060412.1"/>
    </source>
</evidence>
<feature type="region of interest" description="Disordered" evidence="1">
    <location>
        <begin position="1"/>
        <end position="27"/>
    </location>
</feature>
<keyword evidence="3" id="KW-1185">Reference proteome</keyword>
<organism evidence="2 3">
    <name type="scientific">Oculimacula yallundae</name>
    <dbReference type="NCBI Taxonomy" id="86028"/>
    <lineage>
        <taxon>Eukaryota</taxon>
        <taxon>Fungi</taxon>
        <taxon>Dikarya</taxon>
        <taxon>Ascomycota</taxon>
        <taxon>Pezizomycotina</taxon>
        <taxon>Leotiomycetes</taxon>
        <taxon>Helotiales</taxon>
        <taxon>Ploettnerulaceae</taxon>
        <taxon>Oculimacula</taxon>
    </lineage>
</organism>
<protein>
    <submittedName>
        <fullName evidence="2">Uncharacterized protein</fullName>
    </submittedName>
</protein>
<reference evidence="2 3" key="1">
    <citation type="journal article" date="2024" name="Commun. Biol.">
        <title>Comparative genomic analysis of thermophilic fungi reveals convergent evolutionary adaptations and gene losses.</title>
        <authorList>
            <person name="Steindorff A.S."/>
            <person name="Aguilar-Pontes M.V."/>
            <person name="Robinson A.J."/>
            <person name="Andreopoulos B."/>
            <person name="LaButti K."/>
            <person name="Kuo A."/>
            <person name="Mondo S."/>
            <person name="Riley R."/>
            <person name="Otillar R."/>
            <person name="Haridas S."/>
            <person name="Lipzen A."/>
            <person name="Grimwood J."/>
            <person name="Schmutz J."/>
            <person name="Clum A."/>
            <person name="Reid I.D."/>
            <person name="Moisan M.C."/>
            <person name="Butler G."/>
            <person name="Nguyen T.T.M."/>
            <person name="Dewar K."/>
            <person name="Conant G."/>
            <person name="Drula E."/>
            <person name="Henrissat B."/>
            <person name="Hansel C."/>
            <person name="Singer S."/>
            <person name="Hutchinson M.I."/>
            <person name="de Vries R.P."/>
            <person name="Natvig D.O."/>
            <person name="Powell A.J."/>
            <person name="Tsang A."/>
            <person name="Grigoriev I.V."/>
        </authorList>
    </citation>
    <scope>NUCLEOTIDE SEQUENCE [LARGE SCALE GENOMIC DNA]</scope>
    <source>
        <strain evidence="2 3">CBS 494.80</strain>
    </source>
</reference>
<sequence>MSNSIQTIATTYSPTCRSTQPQPPKFGDDLRTAPMLFEASTLKFEVGDFAEFSAVLEVREGTPKRSASDTGVREESVSTAKGDLLIPLSPRPCPKSFVGKRKRGFSPAFGEGPRDFGFMFS</sequence>
<gene>
    <name evidence="2" type="ORF">VTL71DRAFT_9442</name>
</gene>
<feature type="compositionally biased region" description="Basic and acidic residues" evidence="1">
    <location>
        <begin position="60"/>
        <end position="76"/>
    </location>
</feature>
<feature type="region of interest" description="Disordered" evidence="1">
    <location>
        <begin position="60"/>
        <end position="85"/>
    </location>
</feature>
<proteinExistence type="predicted"/>
<dbReference type="EMBL" id="JAZHXI010000022">
    <property type="protein sequence ID" value="KAL2060412.1"/>
    <property type="molecule type" value="Genomic_DNA"/>
</dbReference>
<evidence type="ECO:0000256" key="1">
    <source>
        <dbReference type="SAM" id="MobiDB-lite"/>
    </source>
</evidence>
<evidence type="ECO:0000313" key="3">
    <source>
        <dbReference type="Proteomes" id="UP001595075"/>
    </source>
</evidence>
<accession>A0ABR4BRV9</accession>
<name>A0ABR4BRV9_9HELO</name>
<feature type="compositionally biased region" description="Polar residues" evidence="1">
    <location>
        <begin position="1"/>
        <end position="20"/>
    </location>
</feature>
<comment type="caution">
    <text evidence="2">The sequence shown here is derived from an EMBL/GenBank/DDBJ whole genome shotgun (WGS) entry which is preliminary data.</text>
</comment>
<dbReference type="Proteomes" id="UP001595075">
    <property type="component" value="Unassembled WGS sequence"/>
</dbReference>